<feature type="non-terminal residue" evidence="11">
    <location>
        <position position="1"/>
    </location>
</feature>
<feature type="domain" description="Mab-21-like nucleotidyltransferase" evidence="9">
    <location>
        <begin position="56"/>
        <end position="219"/>
    </location>
</feature>
<dbReference type="GO" id="GO:0016779">
    <property type="term" value="F:nucleotidyltransferase activity"/>
    <property type="evidence" value="ECO:0007669"/>
    <property type="project" value="UniProtKB-KW"/>
</dbReference>
<evidence type="ECO:0000256" key="7">
    <source>
        <dbReference type="ARBA" id="ARBA00022840"/>
    </source>
</evidence>
<evidence type="ECO:0000259" key="9">
    <source>
        <dbReference type="Pfam" id="PF03281"/>
    </source>
</evidence>
<organism evidence="11 12">
    <name type="scientific">Pocillopora meandrina</name>
    <dbReference type="NCBI Taxonomy" id="46732"/>
    <lineage>
        <taxon>Eukaryota</taxon>
        <taxon>Metazoa</taxon>
        <taxon>Cnidaria</taxon>
        <taxon>Anthozoa</taxon>
        <taxon>Hexacorallia</taxon>
        <taxon>Scleractinia</taxon>
        <taxon>Astrocoeniina</taxon>
        <taxon>Pocilloporidae</taxon>
        <taxon>Pocillopora</taxon>
    </lineage>
</organism>
<feature type="domain" description="Mab-21-like nucleotidyltransferase" evidence="9">
    <location>
        <begin position="397"/>
        <end position="523"/>
    </location>
</feature>
<dbReference type="InterPro" id="IPR046906">
    <property type="entry name" value="Mab-21_HhH/H2TH-like"/>
</dbReference>
<keyword evidence="3" id="KW-0808">Transferase</keyword>
<protein>
    <submittedName>
        <fullName evidence="11">Uncharacterized protein</fullName>
    </submittedName>
</protein>
<evidence type="ECO:0000313" key="11">
    <source>
        <dbReference type="EMBL" id="CAH3152081.1"/>
    </source>
</evidence>
<dbReference type="Pfam" id="PF20266">
    <property type="entry name" value="Mab-21_C"/>
    <property type="match status" value="2"/>
</dbReference>
<comment type="similarity">
    <text evidence="2">Belongs to the mab-21 family.</text>
</comment>
<name>A0AAU9XNR2_9CNID</name>
<keyword evidence="8" id="KW-0460">Magnesium</keyword>
<dbReference type="InterPro" id="IPR046903">
    <property type="entry name" value="Mab-21-like_nuc_Trfase"/>
</dbReference>
<evidence type="ECO:0000256" key="1">
    <source>
        <dbReference type="ARBA" id="ARBA00001946"/>
    </source>
</evidence>
<keyword evidence="5" id="KW-0479">Metal-binding</keyword>
<comment type="cofactor">
    <cofactor evidence="1">
        <name>Mg(2+)</name>
        <dbReference type="ChEBI" id="CHEBI:18420"/>
    </cofactor>
</comment>
<dbReference type="PANTHER" id="PTHR10656:SF42">
    <property type="entry name" value="CYCLIC GMP-AMP SYNTHASE-LIKE PROTEIN-RELATED"/>
    <property type="match status" value="1"/>
</dbReference>
<evidence type="ECO:0000313" key="12">
    <source>
        <dbReference type="Proteomes" id="UP001159428"/>
    </source>
</evidence>
<evidence type="ECO:0000256" key="3">
    <source>
        <dbReference type="ARBA" id="ARBA00022679"/>
    </source>
</evidence>
<keyword evidence="4" id="KW-0548">Nucleotidyltransferase</keyword>
<dbReference type="Gene3D" id="1.10.1410.40">
    <property type="match status" value="2"/>
</dbReference>
<dbReference type="InterPro" id="IPR024810">
    <property type="entry name" value="MAB21L/cGLR"/>
</dbReference>
<dbReference type="SMART" id="SM01265">
    <property type="entry name" value="Mab-21"/>
    <property type="match status" value="2"/>
</dbReference>
<keyword evidence="12" id="KW-1185">Reference proteome</keyword>
<reference evidence="11 12" key="1">
    <citation type="submission" date="2022-05" db="EMBL/GenBank/DDBJ databases">
        <authorList>
            <consortium name="Genoscope - CEA"/>
            <person name="William W."/>
        </authorList>
    </citation>
    <scope>NUCLEOTIDE SEQUENCE [LARGE SCALE GENOMIC DNA]</scope>
</reference>
<comment type="caution">
    <text evidence="11">The sequence shown here is derived from an EMBL/GenBank/DDBJ whole genome shotgun (WGS) entry which is preliminary data.</text>
</comment>
<keyword evidence="6" id="KW-0547">Nucleotide-binding</keyword>
<dbReference type="EMBL" id="CALNXJ010000050">
    <property type="protein sequence ID" value="CAH3152081.1"/>
    <property type="molecule type" value="Genomic_DNA"/>
</dbReference>
<accession>A0AAU9XNR2</accession>
<dbReference type="AlphaFoldDB" id="A0AAU9XNR2"/>
<proteinExistence type="inferred from homology"/>
<sequence length="672" mass="77941">TTKLREFLANHVKISEADMTRSKKLVKDFIENQVMWYCRKKSTLPILRLEYTGSVYERLKTEAADEVDVMVVLKTSTPWLWGDPEVMVEDSDVPGYVRLKARSDSKFRRYADPEGYINPERLRNGWFYSLVDKAVDDFRARVPRSDLDMMVRQHGPAVQVDIFKKEPYEYLLSVDLVPCFQIGSDNYYVAKSYSGRRFVSSSSLLWRQSFSLKEKQLLEYMDRDRGCRHELLRIVKTIVNRERSSLGKLESYHLKTAFMHYIKERRHYWNTRTSLGDHFVGFLGYLQNSLEQENLPHYWLDGVNILDDIDQVVIRHMAARLRRILNSEAVLKQNKETVFILKRPRSYKICISVRHYRTSKGVRSNPSNPPSYAPEIIVYCQENSTINILKLEYTGSFYEGLKTEAADEADIMVILGTPSSAGIEVIDSRVPGYVRLRARNAPMLSKYLSPEGYIDAESLRDSWFHSLVRLAVNNIKPKAPFSDVRLVVRTHGPAVQVDIFGKGSKEKLLSVDLVPSFQVEESWYVPKPFEGNRYVLNNELLWRKTFSPKEKQLLASMDSKDHGCRHELLRIVKTVVKRPVTSLPLDSYHLKTAFMHYIKKGGLDWESGDALGKHFLGFLTELQFHMASRNLPHCWLRGVNVLDDFKKGTIEQMENRLRSILNSEAKLNKILE</sequence>
<evidence type="ECO:0000256" key="6">
    <source>
        <dbReference type="ARBA" id="ARBA00022741"/>
    </source>
</evidence>
<dbReference type="GO" id="GO:0046872">
    <property type="term" value="F:metal ion binding"/>
    <property type="evidence" value="ECO:0007669"/>
    <property type="project" value="UniProtKB-KW"/>
</dbReference>
<dbReference type="GO" id="GO:0005524">
    <property type="term" value="F:ATP binding"/>
    <property type="evidence" value="ECO:0007669"/>
    <property type="project" value="UniProtKB-KW"/>
</dbReference>
<gene>
    <name evidence="11" type="ORF">PMEA_00026510</name>
</gene>
<evidence type="ECO:0000256" key="4">
    <source>
        <dbReference type="ARBA" id="ARBA00022695"/>
    </source>
</evidence>
<dbReference type="Proteomes" id="UP001159428">
    <property type="component" value="Unassembled WGS sequence"/>
</dbReference>
<evidence type="ECO:0000256" key="2">
    <source>
        <dbReference type="ARBA" id="ARBA00008307"/>
    </source>
</evidence>
<dbReference type="Pfam" id="PF03281">
    <property type="entry name" value="Mab-21"/>
    <property type="match status" value="2"/>
</dbReference>
<dbReference type="Gene3D" id="3.30.460.90">
    <property type="match status" value="2"/>
</dbReference>
<evidence type="ECO:0000256" key="5">
    <source>
        <dbReference type="ARBA" id="ARBA00022723"/>
    </source>
</evidence>
<evidence type="ECO:0000259" key="10">
    <source>
        <dbReference type="Pfam" id="PF20266"/>
    </source>
</evidence>
<keyword evidence="7" id="KW-0067">ATP-binding</keyword>
<dbReference type="PANTHER" id="PTHR10656">
    <property type="entry name" value="CELL FATE DETERMINING PROTEIN MAB21-RELATED"/>
    <property type="match status" value="1"/>
</dbReference>
<feature type="domain" description="Mab-21-like HhH/H2TH-like" evidence="10">
    <location>
        <begin position="564"/>
        <end position="657"/>
    </location>
</feature>
<feature type="domain" description="Mab-21-like HhH/H2TH-like" evidence="10">
    <location>
        <begin position="227"/>
        <end position="322"/>
    </location>
</feature>
<evidence type="ECO:0000256" key="8">
    <source>
        <dbReference type="ARBA" id="ARBA00022842"/>
    </source>
</evidence>